<organism evidence="6 7">
    <name type="scientific">Gordonia jinhuaensis</name>
    <dbReference type="NCBI Taxonomy" id="1517702"/>
    <lineage>
        <taxon>Bacteria</taxon>
        <taxon>Bacillati</taxon>
        <taxon>Actinomycetota</taxon>
        <taxon>Actinomycetes</taxon>
        <taxon>Mycobacteriales</taxon>
        <taxon>Gordoniaceae</taxon>
        <taxon>Gordonia</taxon>
    </lineage>
</organism>
<dbReference type="InterPro" id="IPR012093">
    <property type="entry name" value="Pirin"/>
</dbReference>
<evidence type="ECO:0000256" key="1">
    <source>
        <dbReference type="ARBA" id="ARBA00008416"/>
    </source>
</evidence>
<evidence type="ECO:0000313" key="7">
    <source>
        <dbReference type="Proteomes" id="UP000621454"/>
    </source>
</evidence>
<evidence type="ECO:0000256" key="3">
    <source>
        <dbReference type="SAM" id="MobiDB-lite"/>
    </source>
</evidence>
<sequence>MSNAAQTSPAHEHATAAGGSDGDLTDHGDVRYIPAADRHEWSNEWLTSWQSFPADGNYDLERNAHGLLMVNNEDVVEAGNGFDSHQHRNTEVVTWVLEGAVEHRDSRGNHGVIRPGVVQRMTAGTGIVHSERNPATRSERTQTRVVQMWLPPDTDELTPSYADADVSQALSDGSLVPVVSGMRKYADRAAITLANRYATLHIARLPAGSSVEIPAAPFAHVFLARGDSTFEGLDQRLHHGDALRLTDAGDRRITAVTDTEVLVWEMHASFDF</sequence>
<name>A0A916TB98_9ACTN</name>
<dbReference type="Gene3D" id="2.60.120.10">
    <property type="entry name" value="Jelly Rolls"/>
    <property type="match status" value="2"/>
</dbReference>
<reference evidence="6" key="1">
    <citation type="journal article" date="2014" name="Int. J. Syst. Evol. Microbiol.">
        <title>Complete genome sequence of Corynebacterium casei LMG S-19264T (=DSM 44701T), isolated from a smear-ripened cheese.</title>
        <authorList>
            <consortium name="US DOE Joint Genome Institute (JGI-PGF)"/>
            <person name="Walter F."/>
            <person name="Albersmeier A."/>
            <person name="Kalinowski J."/>
            <person name="Ruckert C."/>
        </authorList>
    </citation>
    <scope>NUCLEOTIDE SEQUENCE</scope>
    <source>
        <strain evidence="6">CGMCC 1.12827</strain>
    </source>
</reference>
<dbReference type="Proteomes" id="UP000621454">
    <property type="component" value="Unassembled WGS sequence"/>
</dbReference>
<dbReference type="InterPro" id="IPR041602">
    <property type="entry name" value="Quercetinase_C"/>
</dbReference>
<dbReference type="AlphaFoldDB" id="A0A916TB98"/>
<feature type="region of interest" description="Disordered" evidence="3">
    <location>
        <begin position="1"/>
        <end position="29"/>
    </location>
</feature>
<keyword evidence="7" id="KW-1185">Reference proteome</keyword>
<comment type="caution">
    <text evidence="6">The sequence shown here is derived from an EMBL/GenBank/DDBJ whole genome shotgun (WGS) entry which is preliminary data.</text>
</comment>
<dbReference type="Pfam" id="PF17954">
    <property type="entry name" value="Pirin_C_2"/>
    <property type="match status" value="1"/>
</dbReference>
<dbReference type="RefSeq" id="WP_188587117.1">
    <property type="nucleotide sequence ID" value="NZ_BMGC01000020.1"/>
</dbReference>
<dbReference type="EMBL" id="BMGC01000020">
    <property type="protein sequence ID" value="GGB37952.1"/>
    <property type="molecule type" value="Genomic_DNA"/>
</dbReference>
<evidence type="ECO:0000256" key="2">
    <source>
        <dbReference type="RuleBase" id="RU003457"/>
    </source>
</evidence>
<evidence type="ECO:0000259" key="4">
    <source>
        <dbReference type="Pfam" id="PF02678"/>
    </source>
</evidence>
<dbReference type="InterPro" id="IPR003829">
    <property type="entry name" value="Pirin_N_dom"/>
</dbReference>
<feature type="domain" description="Pirin N-terminal" evidence="4">
    <location>
        <begin position="43"/>
        <end position="150"/>
    </location>
</feature>
<dbReference type="Pfam" id="PF02678">
    <property type="entry name" value="Pirin"/>
    <property type="match status" value="1"/>
</dbReference>
<protein>
    <submittedName>
        <fullName evidence="6">Pirin-like protein</fullName>
    </submittedName>
</protein>
<evidence type="ECO:0000259" key="5">
    <source>
        <dbReference type="Pfam" id="PF17954"/>
    </source>
</evidence>
<gene>
    <name evidence="6" type="ORF">GCM10011489_27160</name>
</gene>
<dbReference type="InterPro" id="IPR014710">
    <property type="entry name" value="RmlC-like_jellyroll"/>
</dbReference>
<dbReference type="PANTHER" id="PTHR43212">
    <property type="entry name" value="QUERCETIN 2,3-DIOXYGENASE"/>
    <property type="match status" value="1"/>
</dbReference>
<proteinExistence type="inferred from homology"/>
<comment type="similarity">
    <text evidence="1 2">Belongs to the pirin family.</text>
</comment>
<accession>A0A916TB98</accession>
<dbReference type="PANTHER" id="PTHR43212:SF3">
    <property type="entry name" value="QUERCETIN 2,3-DIOXYGENASE"/>
    <property type="match status" value="1"/>
</dbReference>
<reference evidence="6" key="2">
    <citation type="submission" date="2020-09" db="EMBL/GenBank/DDBJ databases">
        <authorList>
            <person name="Sun Q."/>
            <person name="Zhou Y."/>
        </authorList>
    </citation>
    <scope>NUCLEOTIDE SEQUENCE</scope>
    <source>
        <strain evidence="6">CGMCC 1.12827</strain>
    </source>
</reference>
<dbReference type="InterPro" id="IPR011051">
    <property type="entry name" value="RmlC_Cupin_sf"/>
</dbReference>
<feature type="domain" description="Quercetin 2,3-dioxygenase C-terminal cupin" evidence="5">
    <location>
        <begin position="196"/>
        <end position="266"/>
    </location>
</feature>
<evidence type="ECO:0000313" key="6">
    <source>
        <dbReference type="EMBL" id="GGB37952.1"/>
    </source>
</evidence>
<dbReference type="SUPFAM" id="SSF51182">
    <property type="entry name" value="RmlC-like cupins"/>
    <property type="match status" value="1"/>
</dbReference>